<dbReference type="InterPro" id="IPR026250">
    <property type="entry name" value="ITPRIP-like"/>
</dbReference>
<evidence type="ECO:0000256" key="1">
    <source>
        <dbReference type="ARBA" id="ARBA00004479"/>
    </source>
</evidence>
<proteinExistence type="inferred from homology"/>
<dbReference type="Proteomes" id="UP000269221">
    <property type="component" value="Unassembled WGS sequence"/>
</dbReference>
<feature type="compositionally biased region" description="Acidic residues" evidence="7">
    <location>
        <begin position="246"/>
        <end position="256"/>
    </location>
</feature>
<evidence type="ECO:0000256" key="2">
    <source>
        <dbReference type="ARBA" id="ARBA00005554"/>
    </source>
</evidence>
<dbReference type="InterPro" id="IPR024810">
    <property type="entry name" value="MAB21L/cGLR"/>
</dbReference>
<organism evidence="9 10">
    <name type="scientific">Hirundo rustica rustica</name>
    <dbReference type="NCBI Taxonomy" id="333673"/>
    <lineage>
        <taxon>Eukaryota</taxon>
        <taxon>Metazoa</taxon>
        <taxon>Chordata</taxon>
        <taxon>Craniata</taxon>
        <taxon>Vertebrata</taxon>
        <taxon>Euteleostomi</taxon>
        <taxon>Archelosauria</taxon>
        <taxon>Archosauria</taxon>
        <taxon>Dinosauria</taxon>
        <taxon>Saurischia</taxon>
        <taxon>Theropoda</taxon>
        <taxon>Coelurosauria</taxon>
        <taxon>Aves</taxon>
        <taxon>Neognathae</taxon>
        <taxon>Neoaves</taxon>
        <taxon>Telluraves</taxon>
        <taxon>Australaves</taxon>
        <taxon>Passeriformes</taxon>
        <taxon>Sylvioidea</taxon>
        <taxon>Hirundinidae</taxon>
        <taxon>Hirundo</taxon>
    </lineage>
</organism>
<evidence type="ECO:0000256" key="4">
    <source>
        <dbReference type="ARBA" id="ARBA00022729"/>
    </source>
</evidence>
<dbReference type="Gene3D" id="1.10.1410.40">
    <property type="match status" value="1"/>
</dbReference>
<dbReference type="SMART" id="SM01265">
    <property type="entry name" value="Mab-21"/>
    <property type="match status" value="1"/>
</dbReference>
<keyword evidence="6" id="KW-0472">Membrane</keyword>
<dbReference type="AlphaFoldDB" id="A0A3M0KB38"/>
<dbReference type="PANTHER" id="PTHR10656">
    <property type="entry name" value="CELL FATE DETERMINING PROTEIN MAB21-RELATED"/>
    <property type="match status" value="1"/>
</dbReference>
<evidence type="ECO:0000256" key="5">
    <source>
        <dbReference type="ARBA" id="ARBA00022989"/>
    </source>
</evidence>
<feature type="compositionally biased region" description="Basic and acidic residues" evidence="7">
    <location>
        <begin position="226"/>
        <end position="245"/>
    </location>
</feature>
<feature type="compositionally biased region" description="Basic and acidic residues" evidence="7">
    <location>
        <begin position="437"/>
        <end position="451"/>
    </location>
</feature>
<dbReference type="GO" id="GO:0016020">
    <property type="term" value="C:membrane"/>
    <property type="evidence" value="ECO:0007669"/>
    <property type="project" value="UniProtKB-SubCell"/>
</dbReference>
<keyword evidence="5" id="KW-1133">Transmembrane helix</keyword>
<comment type="similarity">
    <text evidence="2">Belongs to the ITPRIP family.</text>
</comment>
<evidence type="ECO:0000256" key="6">
    <source>
        <dbReference type="ARBA" id="ARBA00023136"/>
    </source>
</evidence>
<gene>
    <name evidence="9" type="ORF">DUI87_13221</name>
</gene>
<evidence type="ECO:0000256" key="3">
    <source>
        <dbReference type="ARBA" id="ARBA00022692"/>
    </source>
</evidence>
<dbReference type="OrthoDB" id="9034619at2759"/>
<dbReference type="EMBL" id="QRBI01000112">
    <property type="protein sequence ID" value="RMC10416.1"/>
    <property type="molecule type" value="Genomic_DNA"/>
</dbReference>
<keyword evidence="3" id="KW-0812">Transmembrane</keyword>
<comment type="subcellular location">
    <subcellularLocation>
        <location evidence="1">Membrane</location>
        <topology evidence="1">Single-pass type I membrane protein</topology>
    </subcellularLocation>
</comment>
<evidence type="ECO:0000313" key="9">
    <source>
        <dbReference type="EMBL" id="RMC10416.1"/>
    </source>
</evidence>
<feature type="domain" description="Mab-21-like HhH/H2TH-like" evidence="8">
    <location>
        <begin position="787"/>
        <end position="836"/>
    </location>
</feature>
<dbReference type="PRINTS" id="PR02107">
    <property type="entry name" value="INOS145TPRIP"/>
</dbReference>
<sequence>MGAALTGPKGAAAPVELGQAVSTHTVRRQGWRKVGAEVPAPGTRVLPLHPGPSPWREGLAQGAVLVGPAVQALPPASCREPSPSRPHVPLTILPPNFRLHSGPAEALLCVLLQTMAFLPLLFVLVQSLIQFPQPAGDGLDEATHRRMRERQELLEHEMTRLLQELEQGLPEQQDEGWGAVLFGALQQWPVWVLAGFLLLLGLWFSRRTRSPEASSSGKDLNSLKTIGDERGKQLEEDSFYSKEGGEDMDVTVEADDINSGNDREGSPVSANEGDDNDAIEGNNDVKVEEDSDAESHNGYDLKKDEGWSDGNVPRDHTAEGSVEDPGIVAGNTEGLDETSEGESKDVQVEEEKDAAKEEGDGNDEKTCSAHMKAGQNGDVNDGEDIVDGKEVYPGMKVQESSDASEQRSSDWTGQEGSSDCRNEVDHRGFAAAEEEKEMIKVDDNDRSKDEEQGGVNVEASKNEDGKEDEQGNVAAREKEGSDGGKEENGSGGTEGREDTQDVGDKRGILLADHIQWPVEELERGCSLTAELMESFTRVFVDRVSNSFYPVPQEAIGVGSAFEGWSPRDWDGVYRVLVPLNPPPGHAFHLEPNSAGQTAARTFSVRVELVCTCKREQLGQKPLCFLHHPKKKLGRKRKRSLLETLCTGSYLDVEKTSHWFYQLVRCSWRHVPESDSWHLAFQPCSRSCRFQLSKGRKRLAVEMLFGVRQGDSDIFVASQPTEAQKGGSSIFVSSQPAEANFMASTAWPETYAVAEAKFFRHIAGQVPCESLHLKCLQVFTCILRGTGFSSSVWKTVVMHVLTTVPLSRWRRREFARRLWDVMAYLRRCLQSKRLEHFVLGNERLPAEISLPLAVRRVEPLNLFEHLAREPAAHREAMRAYGQLRFRLWVLLSSL</sequence>
<reference evidence="9 10" key="1">
    <citation type="submission" date="2018-07" db="EMBL/GenBank/DDBJ databases">
        <title>A high quality draft genome assembly of the barn swallow (H. rustica rustica).</title>
        <authorList>
            <person name="Formenti G."/>
            <person name="Chiara M."/>
            <person name="Poveda L."/>
            <person name="Francoijs K.-J."/>
            <person name="Bonisoli-Alquati A."/>
            <person name="Canova L."/>
            <person name="Gianfranceschi L."/>
            <person name="Horner D.S."/>
            <person name="Saino N."/>
        </authorList>
    </citation>
    <scope>NUCLEOTIDE SEQUENCE [LARGE SCALE GENOMIC DNA]</scope>
    <source>
        <strain evidence="9">Chelidonia</strain>
        <tissue evidence="9">Blood</tissue>
    </source>
</reference>
<dbReference type="InterPro" id="IPR046906">
    <property type="entry name" value="Mab-21_HhH/H2TH-like"/>
</dbReference>
<evidence type="ECO:0000259" key="8">
    <source>
        <dbReference type="Pfam" id="PF20266"/>
    </source>
</evidence>
<feature type="compositionally biased region" description="Polar residues" evidence="7">
    <location>
        <begin position="211"/>
        <end position="224"/>
    </location>
</feature>
<comment type="caution">
    <text evidence="9">The sequence shown here is derived from an EMBL/GenBank/DDBJ whole genome shotgun (WGS) entry which is preliminary data.</text>
</comment>
<feature type="compositionally biased region" description="Basic and acidic residues" evidence="7">
    <location>
        <begin position="475"/>
        <end position="502"/>
    </location>
</feature>
<dbReference type="PANTHER" id="PTHR10656:SF40">
    <property type="entry name" value="INOSITOL 1,4,5-TRISPHOSPHATE RECEPTOR-INTERACTING PROTEIN-LIKE 1"/>
    <property type="match status" value="1"/>
</dbReference>
<keyword evidence="4" id="KW-0732">Signal</keyword>
<keyword evidence="10" id="KW-1185">Reference proteome</keyword>
<evidence type="ECO:0000313" key="10">
    <source>
        <dbReference type="Proteomes" id="UP000269221"/>
    </source>
</evidence>
<feature type="compositionally biased region" description="Basic and acidic residues" evidence="7">
    <location>
        <begin position="283"/>
        <end position="318"/>
    </location>
</feature>
<name>A0A3M0KB38_HIRRU</name>
<feature type="region of interest" description="Disordered" evidence="7">
    <location>
        <begin position="209"/>
        <end position="502"/>
    </location>
</feature>
<dbReference type="STRING" id="333673.A0A3M0KB38"/>
<evidence type="ECO:0000256" key="7">
    <source>
        <dbReference type="SAM" id="MobiDB-lite"/>
    </source>
</evidence>
<accession>A0A3M0KB38</accession>
<feature type="compositionally biased region" description="Basic and acidic residues" evidence="7">
    <location>
        <begin position="418"/>
        <end position="428"/>
    </location>
</feature>
<feature type="compositionally biased region" description="Basic and acidic residues" evidence="7">
    <location>
        <begin position="341"/>
        <end position="367"/>
    </location>
</feature>
<dbReference type="Pfam" id="PF20266">
    <property type="entry name" value="Mab-21_C"/>
    <property type="match status" value="1"/>
</dbReference>
<protein>
    <recommendedName>
        <fullName evidence="8">Mab-21-like HhH/H2TH-like domain-containing protein</fullName>
    </recommendedName>
</protein>